<name>A0A2T3XNI6_9BURK</name>
<dbReference type="GO" id="GO:0009424">
    <property type="term" value="C:bacterial-type flagellum hook"/>
    <property type="evidence" value="ECO:0007669"/>
    <property type="project" value="UniProtKB-UniRule"/>
</dbReference>
<dbReference type="InterPro" id="IPR040026">
    <property type="entry name" value="FliD"/>
</dbReference>
<comment type="subunit">
    <text evidence="2 5">Homopentamer.</text>
</comment>
<comment type="similarity">
    <text evidence="1 5">Belongs to the FliD family.</text>
</comment>
<dbReference type="EMBL" id="PYUC01000014">
    <property type="protein sequence ID" value="PTB18074.1"/>
    <property type="molecule type" value="Genomic_DNA"/>
</dbReference>
<keyword evidence="8" id="KW-0969">Cilium</keyword>
<evidence type="ECO:0000313" key="8">
    <source>
        <dbReference type="EMBL" id="PTB18074.1"/>
    </source>
</evidence>
<evidence type="ECO:0000256" key="4">
    <source>
        <dbReference type="ARBA" id="ARBA00023143"/>
    </source>
</evidence>
<dbReference type="PANTHER" id="PTHR30288:SF0">
    <property type="entry name" value="FLAGELLAR HOOK-ASSOCIATED PROTEIN 2"/>
    <property type="match status" value="1"/>
</dbReference>
<protein>
    <recommendedName>
        <fullName evidence="5">Flagellar hook-associated protein 2</fullName>
        <shortName evidence="5">HAP2</shortName>
    </recommendedName>
    <alternativeName>
        <fullName evidence="5">Flagellar cap protein</fullName>
    </alternativeName>
</protein>
<comment type="function">
    <text evidence="5">Required for morphogenesis and for the elongation of the flagellar filament by facilitating polymerization of the flagellin monomers at the tip of growing filament. Forms a capping structure, which prevents flagellin subunits (transported through the central channel of the flagellum) from leaking out without polymerization at the distal end.</text>
</comment>
<gene>
    <name evidence="8" type="ORF">C9I57_24895</name>
</gene>
<feature type="domain" description="Flagellar hook-associated protein 2 C-terminal" evidence="7">
    <location>
        <begin position="243"/>
        <end position="467"/>
    </location>
</feature>
<evidence type="ECO:0000256" key="1">
    <source>
        <dbReference type="ARBA" id="ARBA00009764"/>
    </source>
</evidence>
<sequence length="489" mass="48766">MSTITTTGVNGTSNSESTLLQQAAQSILSGLTNSTLDVSSLVSSLVTAKTAGQQQTITNAISSDNTMLSALGSMQSALSSVLNALAGQTSTAGQAGSLVDGTIFQSLSATLSGSGITASTTTGAAAGTYSINVTQIATANQISSKAYASGATLGTGTLTIGVGSGSMSITLDSTNNTLQGVANAINNSSSNPGVTAAVVTGTDGQHLVLTSTQTGAANTVTVSGGAGVDSGMATANFTQVTTAQDAKLTISGTSIDSASNTITNALTGVNLALTSASVGTTQTLTIAQNTTAISNQIQSFVTAYNQWISTETSLSSFNASAAQGSQAGPLLGDAMLNSAVNGISSIMSSGITVGGTTYDLAQIGINLNHDGTLSLDTSKLNSTLATSPSTVSAIFNGTNGFGEQLNAFISSYTDSATGQITQRESSLNSDLAAQSQAQTSLTAWEQTLTAQYQAQFTQLNTLMAQTTNETSYLNRLFGGGGLSGSLNSK</sequence>
<evidence type="ECO:0000256" key="3">
    <source>
        <dbReference type="ARBA" id="ARBA00023054"/>
    </source>
</evidence>
<keyword evidence="5" id="KW-0964">Secreted</keyword>
<dbReference type="PANTHER" id="PTHR30288">
    <property type="entry name" value="FLAGELLAR CAP/ASSEMBLY PROTEIN FLID"/>
    <property type="match status" value="1"/>
</dbReference>
<evidence type="ECO:0000256" key="5">
    <source>
        <dbReference type="RuleBase" id="RU362066"/>
    </source>
</evidence>
<dbReference type="Pfam" id="PF02465">
    <property type="entry name" value="FliD_N"/>
    <property type="match status" value="1"/>
</dbReference>
<dbReference type="InterPro" id="IPR010809">
    <property type="entry name" value="FliD_C"/>
</dbReference>
<accession>A0A2T3XNI6</accession>
<keyword evidence="8" id="KW-0282">Flagellum</keyword>
<comment type="subcellular location">
    <subcellularLocation>
        <location evidence="5">Secreted</location>
    </subcellularLocation>
    <subcellularLocation>
        <location evidence="5">Bacterial flagellum</location>
    </subcellularLocation>
</comment>
<dbReference type="InterPro" id="IPR003481">
    <property type="entry name" value="FliD_N"/>
</dbReference>
<proteinExistence type="inferred from homology"/>
<organism evidence="8 9">
    <name type="scientific">Trinickia symbiotica</name>
    <dbReference type="NCBI Taxonomy" id="863227"/>
    <lineage>
        <taxon>Bacteria</taxon>
        <taxon>Pseudomonadati</taxon>
        <taxon>Pseudomonadota</taxon>
        <taxon>Betaproteobacteria</taxon>
        <taxon>Burkholderiales</taxon>
        <taxon>Burkholderiaceae</taxon>
        <taxon>Trinickia</taxon>
    </lineage>
</organism>
<feature type="domain" description="Flagellar hook-associated protein 2 N-terminal" evidence="6">
    <location>
        <begin position="34"/>
        <end position="139"/>
    </location>
</feature>
<keyword evidence="3" id="KW-0175">Coiled coil</keyword>
<evidence type="ECO:0000313" key="9">
    <source>
        <dbReference type="Proteomes" id="UP000240638"/>
    </source>
</evidence>
<dbReference type="GO" id="GO:0007155">
    <property type="term" value="P:cell adhesion"/>
    <property type="evidence" value="ECO:0007669"/>
    <property type="project" value="InterPro"/>
</dbReference>
<dbReference type="GO" id="GO:0009421">
    <property type="term" value="C:bacterial-type flagellum filament cap"/>
    <property type="evidence" value="ECO:0007669"/>
    <property type="project" value="InterPro"/>
</dbReference>
<evidence type="ECO:0000259" key="6">
    <source>
        <dbReference type="Pfam" id="PF02465"/>
    </source>
</evidence>
<evidence type="ECO:0000259" key="7">
    <source>
        <dbReference type="Pfam" id="PF07195"/>
    </source>
</evidence>
<keyword evidence="8" id="KW-0966">Cell projection</keyword>
<dbReference type="Pfam" id="PF07195">
    <property type="entry name" value="FliD_C"/>
    <property type="match status" value="1"/>
</dbReference>
<comment type="caution">
    <text evidence="8">The sequence shown here is derived from an EMBL/GenBank/DDBJ whole genome shotgun (WGS) entry which is preliminary data.</text>
</comment>
<evidence type="ECO:0000256" key="2">
    <source>
        <dbReference type="ARBA" id="ARBA00011255"/>
    </source>
</evidence>
<reference evidence="8 9" key="1">
    <citation type="submission" date="2018-03" db="EMBL/GenBank/DDBJ databases">
        <title>Whole genome analyses suggest that Burkholderia sensu lato contains two further novel genera in the rhizoxinica-symbiotica group Mycetohabitans gen. nov., and Trinickia gen. nov.: implications for the evolution of diazotrophy and nodulation in the Burkholderiaceae.</title>
        <authorList>
            <person name="Estrada De Los Santos P."/>
            <person name="Palmer M."/>
            <person name="Chavez-Ramirez B."/>
            <person name="Steenkamp E.T."/>
            <person name="Hirsch A.M."/>
            <person name="Manyaka P."/>
            <person name="Maluk M."/>
            <person name="Lafos M."/>
            <person name="Crook M."/>
            <person name="Gross E."/>
            <person name="Simon M.F."/>
            <person name="Bueno Dos Reis Junior F."/>
            <person name="Poole P.S."/>
            <person name="Venter S.N."/>
            <person name="James E.K."/>
        </authorList>
    </citation>
    <scope>NUCLEOTIDE SEQUENCE [LARGE SCALE GENOMIC DNA]</scope>
    <source>
        <strain evidence="8 9">JPY-366</strain>
    </source>
</reference>
<dbReference type="GO" id="GO:0005576">
    <property type="term" value="C:extracellular region"/>
    <property type="evidence" value="ECO:0007669"/>
    <property type="project" value="UniProtKB-SubCell"/>
</dbReference>
<keyword evidence="4 5" id="KW-0975">Bacterial flagellum</keyword>
<dbReference type="Proteomes" id="UP000240638">
    <property type="component" value="Unassembled WGS sequence"/>
</dbReference>
<dbReference type="AlphaFoldDB" id="A0A2T3XNI6"/>
<dbReference type="RefSeq" id="WP_107153254.1">
    <property type="nucleotide sequence ID" value="NZ_PYUC01000014.1"/>
</dbReference>
<dbReference type="GO" id="GO:0071973">
    <property type="term" value="P:bacterial-type flagellum-dependent cell motility"/>
    <property type="evidence" value="ECO:0007669"/>
    <property type="project" value="TreeGrafter"/>
</dbReference>